<comment type="caution">
    <text evidence="1">The sequence shown here is derived from an EMBL/GenBank/DDBJ whole genome shotgun (WGS) entry which is preliminary data.</text>
</comment>
<dbReference type="Proteomes" id="UP000831701">
    <property type="component" value="Chromosome 23"/>
</dbReference>
<evidence type="ECO:0000313" key="1">
    <source>
        <dbReference type="EMBL" id="KAI3352656.1"/>
    </source>
</evidence>
<name>A0ACB8VB19_9TELE</name>
<accession>A0ACB8VB19</accession>
<keyword evidence="2" id="KW-1185">Reference proteome</keyword>
<gene>
    <name evidence="1" type="ORF">L3Q82_020125</name>
</gene>
<organism evidence="1 2">
    <name type="scientific">Scortum barcoo</name>
    <name type="common">barcoo grunter</name>
    <dbReference type="NCBI Taxonomy" id="214431"/>
    <lineage>
        <taxon>Eukaryota</taxon>
        <taxon>Metazoa</taxon>
        <taxon>Chordata</taxon>
        <taxon>Craniata</taxon>
        <taxon>Vertebrata</taxon>
        <taxon>Euteleostomi</taxon>
        <taxon>Actinopterygii</taxon>
        <taxon>Neopterygii</taxon>
        <taxon>Teleostei</taxon>
        <taxon>Neoteleostei</taxon>
        <taxon>Acanthomorphata</taxon>
        <taxon>Eupercaria</taxon>
        <taxon>Centrarchiformes</taxon>
        <taxon>Terapontoidei</taxon>
        <taxon>Terapontidae</taxon>
        <taxon>Scortum</taxon>
    </lineage>
</organism>
<protein>
    <submittedName>
        <fullName evidence="1">Uncharacterized protein</fullName>
    </submittedName>
</protein>
<reference evidence="1" key="1">
    <citation type="submission" date="2022-04" db="EMBL/GenBank/DDBJ databases">
        <title>Jade perch genome.</title>
        <authorList>
            <person name="Chao B."/>
        </authorList>
    </citation>
    <scope>NUCLEOTIDE SEQUENCE</scope>
    <source>
        <strain evidence="1">CB-2022</strain>
    </source>
</reference>
<evidence type="ECO:0000313" key="2">
    <source>
        <dbReference type="Proteomes" id="UP000831701"/>
    </source>
</evidence>
<sequence length="760" mass="87788">MAQKILDHLRSSLQRSLYIMCHIPVFCWISATALQSLLTETHKGELPKTVTEMYTHFLIMQTKMKHQKDYQEGEIDKDEIMNLGKLDFEQLQEGNIIFNEDDLKSHYSGVCTEIIRKEYGLHKQEFYSFIHLSVQEFLAALYVLETFMDGGENLFHRCQTCVSVASLTEDFHIIPLIKDAVDMALVSDYGQWDLFLRFLFGLSRDKNQKLLQKAFGFERGHLQSNKQTIKYIHEKIRKLSSTDKSINLFHCLNELGDQSLVEQVQKYQSSGDVKKISPAHWSALAFLLLVSHDELNVFDLKKYHRSDEVLERLLPVLKASKTALLSECNLTDRCCLFISSIFNLKSSGLEELDLSRNQLLDSGINLLCDGLKSPICKLQRLRGQKLYQCFSLSITFLQAEWLDIIYYGACELTLDTNTAHRNLKLSEDNRKVTLVSEEQPYPDHPERFDVWPQLLCRTGLTGRCYWEVEWRGRSLYIMSKDVNDGGTLKSRRPCTSKSEDEIVPVPEPLHISDYQQILQSNLHDKFMCAQEGWMQKKDEQRLDDIYINLWITAGADTHINTQHEVRQIEKKWGKPAEAEKTIKPSDMFKHPSGRYRPIRTVLTNGIAGIGKTFLVRKFVLDWAEKKTNHDVHLIFAFTFRQLNLLKGKTLCLAELIHEYIWEMRDIKRETLNHIFTTLHSSGNTNYDKSKFKLLFVLDGLDESRLQLDFSTDQYDQAVISEVTESTSVDVLLTKPHQGETASLRSPLDNHTTCSSQSDPS</sequence>
<proteinExistence type="predicted"/>
<dbReference type="EMBL" id="CM041553">
    <property type="protein sequence ID" value="KAI3352656.1"/>
    <property type="molecule type" value="Genomic_DNA"/>
</dbReference>